<dbReference type="PANTHER" id="PTHR43353">
    <property type="entry name" value="SUCCINATE-SEMIALDEHYDE DEHYDROGENASE, MITOCHONDRIAL"/>
    <property type="match status" value="1"/>
</dbReference>
<dbReference type="Proteomes" id="UP000503540">
    <property type="component" value="Chromosome"/>
</dbReference>
<evidence type="ECO:0000313" key="4">
    <source>
        <dbReference type="EMBL" id="QIS11664.1"/>
    </source>
</evidence>
<dbReference type="KEGG" id="nah:F5544_18980"/>
<evidence type="ECO:0000256" key="1">
    <source>
        <dbReference type="ARBA" id="ARBA00023002"/>
    </source>
</evidence>
<sequence>MVRRAVRRTVDDQRRPHAPVRPARTRRDAHRTGARLDRRGTCCASLIWRARLPMDLVPVSRRARARPSASAVRGTDFAYRSPLDLERRQMDTDSRDLDRIIADAAAAAVRIAETTPVERASWLMRVADALDAAADELIPLAAAETHLPEAPRLRGELLRTTFQLRFFADVLADGEFLGATVDHADPGWPMGPRPDIRRAMVPIGPVLVFAASNFPFAFSVAGGDTASALAAGCPVVLKAHPGHPRLSERTGAIVRAALAESGAPEGTFAVVEGVDAGVAALRHPDIAAASFTGSVTGGRALFDIAMSRPRPIPFYGELGSVNPVVVLPGAVRARGPEIVAGYLNSFTLGAGQFCTKPGLLLLPAGHGLTEPLRAAVDAAPEQPLLNDRIAEGYSTRVESIREHPAVTAISAPDPGSLRPTLLSVPAADFLAAGQVLRDECFGPASLVVEYANADELAGLLGELEPGLTATVFAEDTEIDDVRPLLPALTALAGRLLWNDWPTGVTVSWAQQHGGPYPATTTPTTTSVGAAAIDRFLRPVAWQGFPDALLPPALREHNPWDLPRRIDGKRS</sequence>
<proteinExistence type="predicted"/>
<protein>
    <submittedName>
        <fullName evidence="4">Aldehyde dehydrogenase family protein</fullName>
    </submittedName>
</protein>
<keyword evidence="1" id="KW-0560">Oxidoreductase</keyword>
<dbReference type="Pfam" id="PF00171">
    <property type="entry name" value="Aldedh"/>
    <property type="match status" value="1"/>
</dbReference>
<dbReference type="EMBL" id="CP046172">
    <property type="protein sequence ID" value="QIS11664.1"/>
    <property type="molecule type" value="Genomic_DNA"/>
</dbReference>
<dbReference type="InterPro" id="IPR016163">
    <property type="entry name" value="Ald_DH_C"/>
</dbReference>
<dbReference type="Gene3D" id="3.40.605.10">
    <property type="entry name" value="Aldehyde Dehydrogenase, Chain A, domain 1"/>
    <property type="match status" value="1"/>
</dbReference>
<evidence type="ECO:0000259" key="3">
    <source>
        <dbReference type="Pfam" id="PF00171"/>
    </source>
</evidence>
<reference evidence="4 5" key="1">
    <citation type="journal article" date="2019" name="ACS Chem. Biol.">
        <title>Identification and Mobilization of a Cryptic Antibiotic Biosynthesis Gene Locus from a Human-Pathogenic Nocardia Isolate.</title>
        <authorList>
            <person name="Herisse M."/>
            <person name="Ishida K."/>
            <person name="Porter J.L."/>
            <person name="Howden B."/>
            <person name="Hertweck C."/>
            <person name="Stinear T.P."/>
            <person name="Pidot S.J."/>
        </authorList>
    </citation>
    <scope>NUCLEOTIDE SEQUENCE [LARGE SCALE GENOMIC DNA]</scope>
    <source>
        <strain evidence="4 5">AUSMDU00012717</strain>
    </source>
</reference>
<dbReference type="InterPro" id="IPR050740">
    <property type="entry name" value="Aldehyde_DH_Superfamily"/>
</dbReference>
<dbReference type="CDD" id="cd07129">
    <property type="entry name" value="ALDH_KGSADH"/>
    <property type="match status" value="1"/>
</dbReference>
<feature type="domain" description="Aldehyde dehydrogenase" evidence="3">
    <location>
        <begin position="91"/>
        <end position="505"/>
    </location>
</feature>
<gene>
    <name evidence="4" type="ORF">F5544_18980</name>
</gene>
<dbReference type="AlphaFoldDB" id="A0A6G9YES0"/>
<dbReference type="InterPro" id="IPR016161">
    <property type="entry name" value="Ald_DH/histidinol_DH"/>
</dbReference>
<dbReference type="InterPro" id="IPR015590">
    <property type="entry name" value="Aldehyde_DH_dom"/>
</dbReference>
<dbReference type="InterPro" id="IPR044151">
    <property type="entry name" value="ALDH_KGSADH"/>
</dbReference>
<name>A0A6G9YES0_9NOCA</name>
<keyword evidence="5" id="KW-1185">Reference proteome</keyword>
<dbReference type="Gene3D" id="3.40.309.10">
    <property type="entry name" value="Aldehyde Dehydrogenase, Chain A, domain 2"/>
    <property type="match status" value="1"/>
</dbReference>
<dbReference type="PANTHER" id="PTHR43353:SF3">
    <property type="entry name" value="ALDEHYDE DEHYDROGENASE-RELATED"/>
    <property type="match status" value="1"/>
</dbReference>
<feature type="region of interest" description="Disordered" evidence="2">
    <location>
        <begin position="1"/>
        <end position="34"/>
    </location>
</feature>
<evidence type="ECO:0000256" key="2">
    <source>
        <dbReference type="SAM" id="MobiDB-lite"/>
    </source>
</evidence>
<dbReference type="InterPro" id="IPR016162">
    <property type="entry name" value="Ald_DH_N"/>
</dbReference>
<organism evidence="4 5">
    <name type="scientific">Nocardia arthritidis</name>
    <dbReference type="NCBI Taxonomy" id="228602"/>
    <lineage>
        <taxon>Bacteria</taxon>
        <taxon>Bacillati</taxon>
        <taxon>Actinomycetota</taxon>
        <taxon>Actinomycetes</taxon>
        <taxon>Mycobacteriales</taxon>
        <taxon>Nocardiaceae</taxon>
        <taxon>Nocardia</taxon>
    </lineage>
</organism>
<dbReference type="GO" id="GO:0016620">
    <property type="term" value="F:oxidoreductase activity, acting on the aldehyde or oxo group of donors, NAD or NADP as acceptor"/>
    <property type="evidence" value="ECO:0007669"/>
    <property type="project" value="InterPro"/>
</dbReference>
<evidence type="ECO:0000313" key="5">
    <source>
        <dbReference type="Proteomes" id="UP000503540"/>
    </source>
</evidence>
<dbReference type="SUPFAM" id="SSF53720">
    <property type="entry name" value="ALDH-like"/>
    <property type="match status" value="1"/>
</dbReference>
<accession>A0A6G9YES0</accession>